<dbReference type="SMART" id="SM00320">
    <property type="entry name" value="WD40"/>
    <property type="match status" value="5"/>
</dbReference>
<dbReference type="InterPro" id="IPR015943">
    <property type="entry name" value="WD40/YVTN_repeat-like_dom_sf"/>
</dbReference>
<keyword evidence="9" id="KW-0931">ER-Golgi transport</keyword>
<name>A0A8J1XZB6_OWEFU</name>
<keyword evidence="12" id="KW-0968">Cytoplasmic vesicle</keyword>
<dbReference type="OrthoDB" id="542917at2759"/>
<keyword evidence="6" id="KW-0853">WD repeat</keyword>
<dbReference type="GO" id="GO:0070971">
    <property type="term" value="C:endoplasmic reticulum exit site"/>
    <property type="evidence" value="ECO:0007669"/>
    <property type="project" value="TreeGrafter"/>
</dbReference>
<dbReference type="InterPro" id="IPR036322">
    <property type="entry name" value="WD40_repeat_dom_sf"/>
</dbReference>
<evidence type="ECO:0000256" key="3">
    <source>
        <dbReference type="ARBA" id="ARBA00009358"/>
    </source>
</evidence>
<dbReference type="GO" id="GO:0005198">
    <property type="term" value="F:structural molecule activity"/>
    <property type="evidence" value="ECO:0007669"/>
    <property type="project" value="TreeGrafter"/>
</dbReference>
<evidence type="ECO:0000256" key="13">
    <source>
        <dbReference type="SAM" id="MobiDB-lite"/>
    </source>
</evidence>
<dbReference type="FunFam" id="1.25.40.1030:FF:000011">
    <property type="entry name" value="SEC31 homolog B, COPII coat complex component"/>
    <property type="match status" value="1"/>
</dbReference>
<evidence type="ECO:0000313" key="15">
    <source>
        <dbReference type="Proteomes" id="UP000749559"/>
    </source>
</evidence>
<organism evidence="14 15">
    <name type="scientific">Owenia fusiformis</name>
    <name type="common">Polychaete worm</name>
    <dbReference type="NCBI Taxonomy" id="6347"/>
    <lineage>
        <taxon>Eukaryota</taxon>
        <taxon>Metazoa</taxon>
        <taxon>Spiralia</taxon>
        <taxon>Lophotrochozoa</taxon>
        <taxon>Annelida</taxon>
        <taxon>Polychaeta</taxon>
        <taxon>Sedentaria</taxon>
        <taxon>Canalipalpata</taxon>
        <taxon>Sabellida</taxon>
        <taxon>Oweniida</taxon>
        <taxon>Oweniidae</taxon>
        <taxon>Owenia</taxon>
    </lineage>
</organism>
<feature type="region of interest" description="Disordered" evidence="13">
    <location>
        <begin position="970"/>
        <end position="1087"/>
    </location>
</feature>
<evidence type="ECO:0000256" key="5">
    <source>
        <dbReference type="ARBA" id="ARBA00022490"/>
    </source>
</evidence>
<dbReference type="Gene3D" id="2.130.10.10">
    <property type="entry name" value="YVTN repeat-like/Quinoprotein amine dehydrogenase"/>
    <property type="match status" value="1"/>
</dbReference>
<feature type="compositionally biased region" description="Polar residues" evidence="13">
    <location>
        <begin position="972"/>
        <end position="981"/>
    </location>
</feature>
<feature type="non-terminal residue" evidence="14">
    <location>
        <position position="1"/>
    </location>
</feature>
<feature type="compositionally biased region" description="Low complexity" evidence="13">
    <location>
        <begin position="1061"/>
        <end position="1087"/>
    </location>
</feature>
<protein>
    <submittedName>
        <fullName evidence="14">Uncharacterized protein</fullName>
    </submittedName>
</protein>
<evidence type="ECO:0000256" key="11">
    <source>
        <dbReference type="ARBA" id="ARBA00023136"/>
    </source>
</evidence>
<feature type="compositionally biased region" description="Polar residues" evidence="13">
    <location>
        <begin position="531"/>
        <end position="549"/>
    </location>
</feature>
<dbReference type="GO" id="GO:0090110">
    <property type="term" value="P:COPII-coated vesicle cargo loading"/>
    <property type="evidence" value="ECO:0007669"/>
    <property type="project" value="TreeGrafter"/>
</dbReference>
<dbReference type="GO" id="GO:0030127">
    <property type="term" value="C:COPII vesicle coat"/>
    <property type="evidence" value="ECO:0007669"/>
    <property type="project" value="TreeGrafter"/>
</dbReference>
<keyword evidence="5" id="KW-0963">Cytoplasm</keyword>
<dbReference type="AlphaFoldDB" id="A0A8J1XZB6"/>
<comment type="similarity">
    <text evidence="3">Belongs to the WD repeat SEC31 family.</text>
</comment>
<keyword evidence="10" id="KW-0653">Protein transport</keyword>
<dbReference type="Gene3D" id="1.25.40.1030">
    <property type="match status" value="1"/>
</dbReference>
<feature type="region of interest" description="Disordered" evidence="13">
    <location>
        <begin position="824"/>
        <end position="869"/>
    </location>
</feature>
<evidence type="ECO:0000256" key="8">
    <source>
        <dbReference type="ARBA" id="ARBA00022824"/>
    </source>
</evidence>
<accession>A0A8J1XZB6</accession>
<dbReference type="GO" id="GO:0007029">
    <property type="term" value="P:endoplasmic reticulum organization"/>
    <property type="evidence" value="ECO:0007669"/>
    <property type="project" value="TreeGrafter"/>
</dbReference>
<dbReference type="PROSITE" id="PS50082">
    <property type="entry name" value="WD_REPEATS_2"/>
    <property type="match status" value="2"/>
</dbReference>
<keyword evidence="8" id="KW-0256">Endoplasmic reticulum</keyword>
<evidence type="ECO:0000256" key="2">
    <source>
        <dbReference type="ARBA" id="ARBA00004406"/>
    </source>
</evidence>
<dbReference type="InterPro" id="IPR001680">
    <property type="entry name" value="WD40_rpt"/>
</dbReference>
<sequence length="1087" mass="118261">MKIKEIERTANVAWSPQEQYPVYLATGTAAQQLDATFSTSAALELYELNLGDSGMGMNMVGTLPADHRFHKLVWGGSSGPDQASGVLVGGSDNGNLFIWDPAKIIQKDEAVVHHLTKHSGNVAALDFNTFQSNLLASGGSESEIFIWDLNNTANPMTPGATSQPPDDVSCLAWNRQVQHILGSTFGNRCVVWDLRKNEPIIKVSDSMSRIKSKIVAWHPNVATQMCLASEDDHTPVIQLWDLRFATSPVKVLENHNKGILSIAWCPQDPDLLLSCGKDNRILCWNPNSNVQGGEVVYELPTSYQWSFDVQWCPRNPGVISSASFDGHISIYSLMGGEQPEQLLSPKIAESFPNDPFSQAPQQQAVKQAVVPLKKPPKWIRRPVGASFGFGGKLITFGEEKPQNPQQLPAREVLISQVVTETDLIASSHQLESALANQQYAEFCALKLANSKTANEESQWNFLKVNFEKDSRSRFLELLGYNPSQLSRKVAESIGTPANSSNVEGVDASELAQKMNDLNTLSPGSGDFVSSGAASPNVMESKTPDTDSISAEGSSAFDQIAADMGQDSRSTSPFTISTKDDSDGLISQAVLAGNFEAAVDVCLHDDRMAEAILLAIAGGPELLARTQKKYFRSNKSNLTRLISSVVTRDWEHVVRTCDLDNWKEALATALTYASADEFSTLCDILGSRLESEQHGRLSIHAMLCYICAGNVERLVDCWEKNTENNNSPEALQDLVEKVMILRKAVETARGQTDISSGILAKKLSLYAELLAAQGNLPTAMGYLGNSNESTLLVLRDRLYQSLGQTVPGVQAPACPFQRYNIQKERAAPVQQPQAAQQPAHSQQRNQPQATQPFYQTQAKGNVSTTTTPSSTYNYNTQAQYAQFNGSAQPQPTFSAQSTQYNQTAPAATQASKGPLSQRYPPVSAQSVASSYGNVYNPNDYAGAGQQPATSNPYSTSGYMYGQDTMGGYRGYNNAATTSQPQVYNPMAPGAPDMSNTRQPSSSSEPPMPSYQEMPPKSGWNDPPPPTESKKKVAVSTYEAQAPITSPFPGSAMPEQGPPGAPYGDQQQIYNPQQYSQQGYQQQQQGYQS</sequence>
<keyword evidence="7" id="KW-0677">Repeat</keyword>
<reference evidence="14" key="1">
    <citation type="submission" date="2022-03" db="EMBL/GenBank/DDBJ databases">
        <authorList>
            <person name="Martin C."/>
        </authorList>
    </citation>
    <scope>NUCLEOTIDE SEQUENCE</scope>
</reference>
<comment type="caution">
    <text evidence="14">The sequence shown here is derived from an EMBL/GenBank/DDBJ whole genome shotgun (WGS) entry which is preliminary data.</text>
</comment>
<comment type="subcellular location">
    <subcellularLocation>
        <location evidence="1">Cytoplasmic vesicle membrane</location>
        <topology evidence="1">Peripheral membrane protein</topology>
        <orientation evidence="1">Cytoplasmic side</orientation>
    </subcellularLocation>
    <subcellularLocation>
        <location evidence="2">Endoplasmic reticulum membrane</location>
        <topology evidence="2">Peripheral membrane protein</topology>
    </subcellularLocation>
</comment>
<feature type="region of interest" description="Disordered" evidence="13">
    <location>
        <begin position="883"/>
        <end position="923"/>
    </location>
</feature>
<keyword evidence="11" id="KW-0472">Membrane</keyword>
<dbReference type="GO" id="GO:0005789">
    <property type="term" value="C:endoplasmic reticulum membrane"/>
    <property type="evidence" value="ECO:0007669"/>
    <property type="project" value="UniProtKB-SubCell"/>
</dbReference>
<feature type="compositionally biased region" description="Polar residues" evidence="13">
    <location>
        <begin position="883"/>
        <end position="910"/>
    </location>
</feature>
<evidence type="ECO:0000256" key="9">
    <source>
        <dbReference type="ARBA" id="ARBA00022892"/>
    </source>
</evidence>
<evidence type="ECO:0000256" key="1">
    <source>
        <dbReference type="ARBA" id="ARBA00004180"/>
    </source>
</evidence>
<dbReference type="Proteomes" id="UP000749559">
    <property type="component" value="Unassembled WGS sequence"/>
</dbReference>
<keyword evidence="4" id="KW-0813">Transport</keyword>
<keyword evidence="15" id="KW-1185">Reference proteome</keyword>
<feature type="compositionally biased region" description="Low complexity" evidence="13">
    <location>
        <begin position="997"/>
        <end position="1014"/>
    </location>
</feature>
<evidence type="ECO:0000256" key="7">
    <source>
        <dbReference type="ARBA" id="ARBA00022737"/>
    </source>
</evidence>
<evidence type="ECO:0000256" key="4">
    <source>
        <dbReference type="ARBA" id="ARBA00022448"/>
    </source>
</evidence>
<evidence type="ECO:0000313" key="14">
    <source>
        <dbReference type="EMBL" id="CAH1795497.1"/>
    </source>
</evidence>
<evidence type="ECO:0000256" key="12">
    <source>
        <dbReference type="ARBA" id="ARBA00023329"/>
    </source>
</evidence>
<feature type="compositionally biased region" description="Polar residues" evidence="13">
    <location>
        <begin position="843"/>
        <end position="861"/>
    </location>
</feature>
<dbReference type="PANTHER" id="PTHR13923">
    <property type="entry name" value="SEC31-RELATED PROTEIN"/>
    <property type="match status" value="1"/>
</dbReference>
<dbReference type="InterPro" id="IPR040251">
    <property type="entry name" value="SEC31-like"/>
</dbReference>
<feature type="compositionally biased region" description="Low complexity" evidence="13">
    <location>
        <begin position="826"/>
        <end position="842"/>
    </location>
</feature>
<dbReference type="FunFam" id="2.130.10.10:FF:000009">
    <property type="entry name" value="Protein transport protein Sec31A isoform A"/>
    <property type="match status" value="1"/>
</dbReference>
<evidence type="ECO:0000256" key="6">
    <source>
        <dbReference type="ARBA" id="ARBA00022574"/>
    </source>
</evidence>
<gene>
    <name evidence="14" type="ORF">OFUS_LOCUS20029</name>
</gene>
<evidence type="ECO:0000256" key="10">
    <source>
        <dbReference type="ARBA" id="ARBA00022927"/>
    </source>
</evidence>
<dbReference type="PANTHER" id="PTHR13923:SF11">
    <property type="entry name" value="SECRETORY 31, ISOFORM D"/>
    <property type="match status" value="1"/>
</dbReference>
<dbReference type="EMBL" id="CAIIXF020000009">
    <property type="protein sequence ID" value="CAH1795497.1"/>
    <property type="molecule type" value="Genomic_DNA"/>
</dbReference>
<feature type="region of interest" description="Disordered" evidence="13">
    <location>
        <begin position="521"/>
        <end position="549"/>
    </location>
</feature>
<dbReference type="GO" id="GO:0015031">
    <property type="term" value="P:protein transport"/>
    <property type="evidence" value="ECO:0007669"/>
    <property type="project" value="UniProtKB-KW"/>
</dbReference>
<proteinExistence type="inferred from homology"/>
<dbReference type="Pfam" id="PF00400">
    <property type="entry name" value="WD40"/>
    <property type="match status" value="2"/>
</dbReference>
<dbReference type="PROSITE" id="PS50294">
    <property type="entry name" value="WD_REPEATS_REGION"/>
    <property type="match status" value="1"/>
</dbReference>
<dbReference type="SUPFAM" id="SSF50978">
    <property type="entry name" value="WD40 repeat-like"/>
    <property type="match status" value="1"/>
</dbReference>